<evidence type="ECO:0000313" key="2">
    <source>
        <dbReference type="Proteomes" id="UP001050691"/>
    </source>
</evidence>
<sequence length="200" mass="22486">MGSKPKVICVGLGRTGVGSFSSITKVTGDLSRAKTLSLAVALNELGFGPCYHLLLRPSGADDLKPWYNFGQGLANAEEDLWNLLKDYNSFSDYPVAINFEKLYKAYPDAKFILTTRDPAKWESSIKAISPFLNNLRSNDWLNKWSTIDAMARYHRGRLLTDMQGEIIAHNQRVIEVIPADQLLVYEVSQGWEPLVNYLEV</sequence>
<keyword evidence="2" id="KW-1185">Reference proteome</keyword>
<dbReference type="PANTHER" id="PTHR36978:SF4">
    <property type="entry name" value="P-LOOP CONTAINING NUCLEOSIDE TRIPHOSPHATE HYDROLASE PROTEIN"/>
    <property type="match status" value="1"/>
</dbReference>
<dbReference type="InterPro" id="IPR040632">
    <property type="entry name" value="Sulfotransfer_4"/>
</dbReference>
<gene>
    <name evidence="1" type="ORF">Clacol_010228</name>
</gene>
<dbReference type="InterPro" id="IPR027417">
    <property type="entry name" value="P-loop_NTPase"/>
</dbReference>
<organism evidence="1 2">
    <name type="scientific">Clathrus columnatus</name>
    <dbReference type="NCBI Taxonomy" id="1419009"/>
    <lineage>
        <taxon>Eukaryota</taxon>
        <taxon>Fungi</taxon>
        <taxon>Dikarya</taxon>
        <taxon>Basidiomycota</taxon>
        <taxon>Agaricomycotina</taxon>
        <taxon>Agaricomycetes</taxon>
        <taxon>Phallomycetidae</taxon>
        <taxon>Phallales</taxon>
        <taxon>Clathraceae</taxon>
        <taxon>Clathrus</taxon>
    </lineage>
</organism>
<proteinExistence type="predicted"/>
<dbReference type="Proteomes" id="UP001050691">
    <property type="component" value="Unassembled WGS sequence"/>
</dbReference>
<dbReference type="PANTHER" id="PTHR36978">
    <property type="entry name" value="P-LOOP CONTAINING NUCLEOTIDE TRIPHOSPHATE HYDROLASE"/>
    <property type="match status" value="1"/>
</dbReference>
<dbReference type="AlphaFoldDB" id="A0AAV5AS23"/>
<dbReference type="EMBL" id="BPWL01000011">
    <property type="protein sequence ID" value="GJJ15949.1"/>
    <property type="molecule type" value="Genomic_DNA"/>
</dbReference>
<protein>
    <recommendedName>
        <fullName evidence="3">Sulfotransferase family protein</fullName>
    </recommendedName>
</protein>
<reference evidence="1" key="1">
    <citation type="submission" date="2021-10" db="EMBL/GenBank/DDBJ databases">
        <title>De novo Genome Assembly of Clathrus columnatus (Basidiomycota, Fungi) Using Illumina and Nanopore Sequence Data.</title>
        <authorList>
            <person name="Ogiso-Tanaka E."/>
            <person name="Itagaki H."/>
            <person name="Hosoya T."/>
            <person name="Hosaka K."/>
        </authorList>
    </citation>
    <scope>NUCLEOTIDE SEQUENCE</scope>
    <source>
        <strain evidence="1">MO-923</strain>
    </source>
</reference>
<accession>A0AAV5AS23</accession>
<name>A0AAV5AS23_9AGAM</name>
<evidence type="ECO:0008006" key="3">
    <source>
        <dbReference type="Google" id="ProtNLM"/>
    </source>
</evidence>
<dbReference type="Gene3D" id="3.40.50.300">
    <property type="entry name" value="P-loop containing nucleotide triphosphate hydrolases"/>
    <property type="match status" value="1"/>
</dbReference>
<dbReference type="SUPFAM" id="SSF52540">
    <property type="entry name" value="P-loop containing nucleoside triphosphate hydrolases"/>
    <property type="match status" value="1"/>
</dbReference>
<comment type="caution">
    <text evidence="1">The sequence shown here is derived from an EMBL/GenBank/DDBJ whole genome shotgun (WGS) entry which is preliminary data.</text>
</comment>
<evidence type="ECO:0000313" key="1">
    <source>
        <dbReference type="EMBL" id="GJJ15949.1"/>
    </source>
</evidence>
<dbReference type="Pfam" id="PF17784">
    <property type="entry name" value="Sulfotransfer_4"/>
    <property type="match status" value="1"/>
</dbReference>